<protein>
    <submittedName>
        <fullName evidence="1">Uncharacterized protein</fullName>
    </submittedName>
</protein>
<proteinExistence type="predicted"/>
<reference evidence="1" key="1">
    <citation type="submission" date="2023-10" db="EMBL/GenBank/DDBJ databases">
        <authorList>
            <person name="Rodriguez Cubillos JULIANA M."/>
            <person name="De Vega J."/>
        </authorList>
    </citation>
    <scope>NUCLEOTIDE SEQUENCE</scope>
</reference>
<comment type="caution">
    <text evidence="1">The sequence shown here is derived from an EMBL/GenBank/DDBJ whole genome shotgun (WGS) entry which is preliminary data.</text>
</comment>
<keyword evidence="2" id="KW-1185">Reference proteome</keyword>
<gene>
    <name evidence="1" type="ORF">MILVUS5_LOCUS29222</name>
</gene>
<dbReference type="Proteomes" id="UP001177021">
    <property type="component" value="Unassembled WGS sequence"/>
</dbReference>
<sequence>MIFSKSKVYIGEALGLLSTLKWVHELNIGAVHFELDSKRVVDKFHSSNRDLTEFGAIMDHCKSLFSSFYRNSSVEFVQRQVNKAAHTLAQVATLYASFQVMVDASNCIEHILINEML</sequence>
<evidence type="ECO:0000313" key="1">
    <source>
        <dbReference type="EMBL" id="CAJ2663884.1"/>
    </source>
</evidence>
<dbReference type="EMBL" id="CASHSV030000409">
    <property type="protein sequence ID" value="CAJ2663884.1"/>
    <property type="molecule type" value="Genomic_DNA"/>
</dbReference>
<accession>A0ACB0L6S8</accession>
<evidence type="ECO:0000313" key="2">
    <source>
        <dbReference type="Proteomes" id="UP001177021"/>
    </source>
</evidence>
<name>A0ACB0L6S8_TRIPR</name>
<organism evidence="1 2">
    <name type="scientific">Trifolium pratense</name>
    <name type="common">Red clover</name>
    <dbReference type="NCBI Taxonomy" id="57577"/>
    <lineage>
        <taxon>Eukaryota</taxon>
        <taxon>Viridiplantae</taxon>
        <taxon>Streptophyta</taxon>
        <taxon>Embryophyta</taxon>
        <taxon>Tracheophyta</taxon>
        <taxon>Spermatophyta</taxon>
        <taxon>Magnoliopsida</taxon>
        <taxon>eudicotyledons</taxon>
        <taxon>Gunneridae</taxon>
        <taxon>Pentapetalae</taxon>
        <taxon>rosids</taxon>
        <taxon>fabids</taxon>
        <taxon>Fabales</taxon>
        <taxon>Fabaceae</taxon>
        <taxon>Papilionoideae</taxon>
        <taxon>50 kb inversion clade</taxon>
        <taxon>NPAAA clade</taxon>
        <taxon>Hologalegina</taxon>
        <taxon>IRL clade</taxon>
        <taxon>Trifolieae</taxon>
        <taxon>Trifolium</taxon>
    </lineage>
</organism>